<accession>A0A392P770</accession>
<keyword evidence="2" id="KW-1185">Reference proteome</keyword>
<gene>
    <name evidence="1" type="ORF">A2U01_0028663</name>
</gene>
<feature type="non-terminal residue" evidence="1">
    <location>
        <position position="51"/>
    </location>
</feature>
<name>A0A392P770_9FABA</name>
<organism evidence="1 2">
    <name type="scientific">Trifolium medium</name>
    <dbReference type="NCBI Taxonomy" id="97028"/>
    <lineage>
        <taxon>Eukaryota</taxon>
        <taxon>Viridiplantae</taxon>
        <taxon>Streptophyta</taxon>
        <taxon>Embryophyta</taxon>
        <taxon>Tracheophyta</taxon>
        <taxon>Spermatophyta</taxon>
        <taxon>Magnoliopsida</taxon>
        <taxon>eudicotyledons</taxon>
        <taxon>Gunneridae</taxon>
        <taxon>Pentapetalae</taxon>
        <taxon>rosids</taxon>
        <taxon>fabids</taxon>
        <taxon>Fabales</taxon>
        <taxon>Fabaceae</taxon>
        <taxon>Papilionoideae</taxon>
        <taxon>50 kb inversion clade</taxon>
        <taxon>NPAAA clade</taxon>
        <taxon>Hologalegina</taxon>
        <taxon>IRL clade</taxon>
        <taxon>Trifolieae</taxon>
        <taxon>Trifolium</taxon>
    </lineage>
</organism>
<protein>
    <submittedName>
        <fullName evidence="1">RING/U-box protein</fullName>
    </submittedName>
</protein>
<dbReference type="AlphaFoldDB" id="A0A392P770"/>
<dbReference type="EMBL" id="LXQA010065964">
    <property type="protein sequence ID" value="MCI07594.1"/>
    <property type="molecule type" value="Genomic_DNA"/>
</dbReference>
<proteinExistence type="predicted"/>
<reference evidence="1 2" key="1">
    <citation type="journal article" date="2018" name="Front. Plant Sci.">
        <title>Red Clover (Trifolium pratense) and Zigzag Clover (T. medium) - A Picture of Genomic Similarities and Differences.</title>
        <authorList>
            <person name="Dluhosova J."/>
            <person name="Istvanek J."/>
            <person name="Nedelnik J."/>
            <person name="Repkova J."/>
        </authorList>
    </citation>
    <scope>NUCLEOTIDE SEQUENCE [LARGE SCALE GENOMIC DNA]</scope>
    <source>
        <strain evidence="2">cv. 10/8</strain>
        <tissue evidence="1">Leaf</tissue>
    </source>
</reference>
<evidence type="ECO:0000313" key="1">
    <source>
        <dbReference type="EMBL" id="MCI07594.1"/>
    </source>
</evidence>
<sequence length="51" mass="5689">MRCGLQGAKLFFRSRVQLGVGKGSHGVYMYSEGSTCDLCLLFVVCDIVQEW</sequence>
<dbReference type="Proteomes" id="UP000265520">
    <property type="component" value="Unassembled WGS sequence"/>
</dbReference>
<comment type="caution">
    <text evidence="1">The sequence shown here is derived from an EMBL/GenBank/DDBJ whole genome shotgun (WGS) entry which is preliminary data.</text>
</comment>
<evidence type="ECO:0000313" key="2">
    <source>
        <dbReference type="Proteomes" id="UP000265520"/>
    </source>
</evidence>